<proteinExistence type="predicted"/>
<comment type="caution">
    <text evidence="1">The sequence shown here is derived from an EMBL/GenBank/DDBJ whole genome shotgun (WGS) entry which is preliminary data.</text>
</comment>
<dbReference type="AlphaFoldDB" id="A0A9P9YFQ0"/>
<dbReference type="EMBL" id="JAMKOV010000028">
    <property type="protein sequence ID" value="KAI8035953.1"/>
    <property type="molecule type" value="Genomic_DNA"/>
</dbReference>
<protein>
    <submittedName>
        <fullName evidence="1">Uncharacterized protein</fullName>
    </submittedName>
</protein>
<evidence type="ECO:0000313" key="1">
    <source>
        <dbReference type="EMBL" id="KAI8035953.1"/>
    </source>
</evidence>
<reference evidence="1" key="1">
    <citation type="journal article" date="2023" name="Genome Biol. Evol.">
        <title>Long-read-based Genome Assembly of Drosophila gunungcola Reveals Fewer Chemosensory Genes in Flower-breeding Species.</title>
        <authorList>
            <person name="Negi A."/>
            <person name="Liao B.Y."/>
            <person name="Yeh S.D."/>
        </authorList>
    </citation>
    <scope>NUCLEOTIDE SEQUENCE</scope>
    <source>
        <strain evidence="1">Sukarami</strain>
    </source>
</reference>
<accession>A0A9P9YFQ0</accession>
<organism evidence="1 2">
    <name type="scientific">Drosophila gunungcola</name>
    <name type="common">fruit fly</name>
    <dbReference type="NCBI Taxonomy" id="103775"/>
    <lineage>
        <taxon>Eukaryota</taxon>
        <taxon>Metazoa</taxon>
        <taxon>Ecdysozoa</taxon>
        <taxon>Arthropoda</taxon>
        <taxon>Hexapoda</taxon>
        <taxon>Insecta</taxon>
        <taxon>Pterygota</taxon>
        <taxon>Neoptera</taxon>
        <taxon>Endopterygota</taxon>
        <taxon>Diptera</taxon>
        <taxon>Brachycera</taxon>
        <taxon>Muscomorpha</taxon>
        <taxon>Ephydroidea</taxon>
        <taxon>Drosophilidae</taxon>
        <taxon>Drosophila</taxon>
        <taxon>Sophophora</taxon>
    </lineage>
</organism>
<keyword evidence="2" id="KW-1185">Reference proteome</keyword>
<gene>
    <name evidence="1" type="ORF">M5D96_011386</name>
</gene>
<evidence type="ECO:0000313" key="2">
    <source>
        <dbReference type="Proteomes" id="UP001059596"/>
    </source>
</evidence>
<sequence>MKKSGDFLSLLNNRDLLKTPSGSPIVNFLVKPMSVEMTTADKLITRARRQRMMDLFRGGSRLGSGRIVPIWIELHQGPGLLSLLHSVRVLHGQVLEHESVQRTQMFKLIMFISELSA</sequence>
<name>A0A9P9YFQ0_9MUSC</name>
<dbReference type="Proteomes" id="UP001059596">
    <property type="component" value="Unassembled WGS sequence"/>
</dbReference>